<dbReference type="NCBIfam" id="TIGR00547">
    <property type="entry name" value="lolA"/>
    <property type="match status" value="1"/>
</dbReference>
<dbReference type="EMBL" id="WWCP01000033">
    <property type="protein sequence ID" value="MYM84489.1"/>
    <property type="molecule type" value="Genomic_DNA"/>
</dbReference>
<evidence type="ECO:0000256" key="5">
    <source>
        <dbReference type="ARBA" id="ARBA00022448"/>
    </source>
</evidence>
<dbReference type="PANTHER" id="PTHR35869">
    <property type="entry name" value="OUTER-MEMBRANE LIPOPROTEIN CARRIER PROTEIN"/>
    <property type="match status" value="1"/>
</dbReference>
<reference evidence="11 12" key="1">
    <citation type="submission" date="2019-12" db="EMBL/GenBank/DDBJ databases">
        <title>Novel species isolated from a subtropical stream in China.</title>
        <authorList>
            <person name="Lu H."/>
        </authorList>
    </citation>
    <scope>NUCLEOTIDE SEQUENCE [LARGE SCALE GENOMIC DNA]</scope>
    <source>
        <strain evidence="11 12">FT50W</strain>
    </source>
</reference>
<evidence type="ECO:0000256" key="7">
    <source>
        <dbReference type="ARBA" id="ARBA00022764"/>
    </source>
</evidence>
<dbReference type="NCBIfam" id="NF000661">
    <property type="entry name" value="PRK00031.1-3"/>
    <property type="match status" value="1"/>
</dbReference>
<keyword evidence="8 10" id="KW-0653">Protein transport</keyword>
<comment type="subunit">
    <text evidence="3 10">Monomer.</text>
</comment>
<comment type="similarity">
    <text evidence="2 10">Belongs to the LolA family.</text>
</comment>
<name>A0A6L8MNX3_9BURK</name>
<evidence type="ECO:0000313" key="11">
    <source>
        <dbReference type="EMBL" id="MYM84489.1"/>
    </source>
</evidence>
<keyword evidence="11" id="KW-0449">Lipoprotein</keyword>
<sequence length="225" mass="24411">MSMPSFPRMRESMLRKDVLRHIAALTTGLLLAGGAHASALEQFKSFVSSTKAAKGEFVQTQVKNTNGDTPKAAKSSSGTFVFARPGKFIWTYVKPYDQVLQADGDQLFIYDKDLNQVTVKKLGDALGSSPAAILFGSNDLEKNFTLSEGGARDGLEWLKAVPKTKDTSFEQITIGLKDGLPAAMELKDSFGQTSVLKFSKIEKNPALSATSFKFVMPKGADVFNN</sequence>
<keyword evidence="7 10" id="KW-0574">Periplasm</keyword>
<evidence type="ECO:0000256" key="10">
    <source>
        <dbReference type="HAMAP-Rule" id="MF_00240"/>
    </source>
</evidence>
<evidence type="ECO:0000256" key="8">
    <source>
        <dbReference type="ARBA" id="ARBA00022927"/>
    </source>
</evidence>
<dbReference type="InterPro" id="IPR018323">
    <property type="entry name" value="OM_lipoprot_carrier_LolA_Pbac"/>
</dbReference>
<dbReference type="GO" id="GO:0044874">
    <property type="term" value="P:lipoprotein localization to outer membrane"/>
    <property type="evidence" value="ECO:0007669"/>
    <property type="project" value="UniProtKB-UniRule"/>
</dbReference>
<dbReference type="SUPFAM" id="SSF89392">
    <property type="entry name" value="Prokaryotic lipoproteins and lipoprotein localization factors"/>
    <property type="match status" value="1"/>
</dbReference>
<keyword evidence="9 10" id="KW-0143">Chaperone</keyword>
<comment type="caution">
    <text evidence="11">The sequence shown here is derived from an EMBL/GenBank/DDBJ whole genome shotgun (WGS) entry which is preliminary data.</text>
</comment>
<dbReference type="GO" id="GO:0042953">
    <property type="term" value="P:lipoprotein transport"/>
    <property type="evidence" value="ECO:0007669"/>
    <property type="project" value="InterPro"/>
</dbReference>
<evidence type="ECO:0000256" key="4">
    <source>
        <dbReference type="ARBA" id="ARBA00014035"/>
    </source>
</evidence>
<comment type="subcellular location">
    <subcellularLocation>
        <location evidence="1 10">Periplasm</location>
    </subcellularLocation>
</comment>
<comment type="function">
    <text evidence="10">Participates in the translocation of lipoproteins from the inner membrane to the outer membrane. Only forms a complex with a lipoprotein if the residue after the N-terminal Cys is not an aspartate (The Asp acts as a targeting signal to indicate that the lipoprotein should stay in the inner membrane).</text>
</comment>
<evidence type="ECO:0000313" key="12">
    <source>
        <dbReference type="Proteomes" id="UP000474565"/>
    </source>
</evidence>
<evidence type="ECO:0000256" key="3">
    <source>
        <dbReference type="ARBA" id="ARBA00011245"/>
    </source>
</evidence>
<keyword evidence="6" id="KW-0732">Signal</keyword>
<protein>
    <recommendedName>
        <fullName evidence="4 10">Outer-membrane lipoprotein carrier protein</fullName>
    </recommendedName>
</protein>
<dbReference type="CDD" id="cd16325">
    <property type="entry name" value="LolA"/>
    <property type="match status" value="1"/>
</dbReference>
<dbReference type="Pfam" id="PF03548">
    <property type="entry name" value="LolA"/>
    <property type="match status" value="1"/>
</dbReference>
<evidence type="ECO:0000256" key="2">
    <source>
        <dbReference type="ARBA" id="ARBA00007615"/>
    </source>
</evidence>
<dbReference type="AlphaFoldDB" id="A0A6L8MNX3"/>
<dbReference type="InterPro" id="IPR029046">
    <property type="entry name" value="LolA/LolB/LppX"/>
</dbReference>
<keyword evidence="5 10" id="KW-0813">Transport</keyword>
<evidence type="ECO:0000256" key="1">
    <source>
        <dbReference type="ARBA" id="ARBA00004418"/>
    </source>
</evidence>
<proteinExistence type="inferred from homology"/>
<accession>A0A6L8MNX3</accession>
<dbReference type="HAMAP" id="MF_00240">
    <property type="entry name" value="LolA"/>
    <property type="match status" value="1"/>
</dbReference>
<dbReference type="Proteomes" id="UP000474565">
    <property type="component" value="Unassembled WGS sequence"/>
</dbReference>
<dbReference type="GO" id="GO:0042597">
    <property type="term" value="C:periplasmic space"/>
    <property type="evidence" value="ECO:0007669"/>
    <property type="project" value="UniProtKB-SubCell"/>
</dbReference>
<dbReference type="PANTHER" id="PTHR35869:SF1">
    <property type="entry name" value="OUTER-MEMBRANE LIPOPROTEIN CARRIER PROTEIN"/>
    <property type="match status" value="1"/>
</dbReference>
<dbReference type="Gene3D" id="2.50.20.10">
    <property type="entry name" value="Lipoprotein localisation LolA/LolB/LppX"/>
    <property type="match status" value="1"/>
</dbReference>
<gene>
    <name evidence="10 11" type="primary">lolA</name>
    <name evidence="11" type="ORF">GTP44_21380</name>
</gene>
<dbReference type="InterPro" id="IPR004564">
    <property type="entry name" value="OM_lipoprot_carrier_LolA-like"/>
</dbReference>
<organism evidence="11 12">
    <name type="scientific">Duganella lactea</name>
    <dbReference type="NCBI Taxonomy" id="2692173"/>
    <lineage>
        <taxon>Bacteria</taxon>
        <taxon>Pseudomonadati</taxon>
        <taxon>Pseudomonadota</taxon>
        <taxon>Betaproteobacteria</taxon>
        <taxon>Burkholderiales</taxon>
        <taxon>Oxalobacteraceae</taxon>
        <taxon>Telluria group</taxon>
        <taxon>Duganella</taxon>
    </lineage>
</organism>
<evidence type="ECO:0000256" key="9">
    <source>
        <dbReference type="ARBA" id="ARBA00023186"/>
    </source>
</evidence>
<evidence type="ECO:0000256" key="6">
    <source>
        <dbReference type="ARBA" id="ARBA00022729"/>
    </source>
</evidence>